<dbReference type="Pfam" id="PF07077">
    <property type="entry name" value="DUF1345"/>
    <property type="match status" value="1"/>
</dbReference>
<dbReference type="AlphaFoldDB" id="A0A1I3DSU1"/>
<dbReference type="Proteomes" id="UP000198931">
    <property type="component" value="Unassembled WGS sequence"/>
</dbReference>
<evidence type="ECO:0000313" key="3">
    <source>
        <dbReference type="Proteomes" id="UP000198931"/>
    </source>
</evidence>
<dbReference type="OrthoDB" id="64737at2"/>
<feature type="transmembrane region" description="Helical" evidence="1">
    <location>
        <begin position="21"/>
        <end position="44"/>
    </location>
</feature>
<keyword evidence="1" id="KW-0472">Membrane</keyword>
<evidence type="ECO:0000256" key="1">
    <source>
        <dbReference type="SAM" id="Phobius"/>
    </source>
</evidence>
<feature type="transmembrane region" description="Helical" evidence="1">
    <location>
        <begin position="56"/>
        <end position="77"/>
    </location>
</feature>
<gene>
    <name evidence="2" type="ORF">SAMN05443292_0685</name>
</gene>
<keyword evidence="1" id="KW-0812">Transmembrane</keyword>
<keyword evidence="1" id="KW-1133">Transmembrane helix</keyword>
<dbReference type="STRING" id="1125876.SAMN05443292_0685"/>
<organism evidence="2 3">
    <name type="scientific">Halpernia frigidisoli</name>
    <dbReference type="NCBI Taxonomy" id="1125876"/>
    <lineage>
        <taxon>Bacteria</taxon>
        <taxon>Pseudomonadati</taxon>
        <taxon>Bacteroidota</taxon>
        <taxon>Flavobacteriia</taxon>
        <taxon>Flavobacteriales</taxon>
        <taxon>Weeksellaceae</taxon>
        <taxon>Chryseobacterium group</taxon>
        <taxon>Halpernia</taxon>
    </lineage>
</organism>
<name>A0A1I3DSU1_9FLAO</name>
<reference evidence="2 3" key="1">
    <citation type="submission" date="2016-10" db="EMBL/GenBank/DDBJ databases">
        <authorList>
            <person name="de Groot N.N."/>
        </authorList>
    </citation>
    <scope>NUCLEOTIDE SEQUENCE [LARGE SCALE GENOMIC DNA]</scope>
    <source>
        <strain evidence="2 3">DSM 26000</strain>
    </source>
</reference>
<keyword evidence="3" id="KW-1185">Reference proteome</keyword>
<proteinExistence type="predicted"/>
<evidence type="ECO:0008006" key="4">
    <source>
        <dbReference type="Google" id="ProtNLM"/>
    </source>
</evidence>
<dbReference type="EMBL" id="FOQT01000001">
    <property type="protein sequence ID" value="SFH89772.1"/>
    <property type="molecule type" value="Genomic_DNA"/>
</dbReference>
<protein>
    <recommendedName>
        <fullName evidence="4">DUF1345 domain-containing protein</fullName>
    </recommendedName>
</protein>
<feature type="transmembrane region" description="Helical" evidence="1">
    <location>
        <begin position="139"/>
        <end position="161"/>
    </location>
</feature>
<evidence type="ECO:0000313" key="2">
    <source>
        <dbReference type="EMBL" id="SFH89772.1"/>
    </source>
</evidence>
<sequence length="165" mass="19034">MSSKENWKEFEKKAREDDGSASFVFFIILISSVSSMFAVLMLIISKDDAVRETSYYLPTVISAMILAWATVHTQFLFHYAHEYYDKDEKWNKKQAEGLNFPGDEYPDYLDFAYYSFCIGCTFQVSDVETTSKRLRNITLIHSLISFFMNTFVVALTINMIAGLSN</sequence>
<dbReference type="RefSeq" id="WP_090078733.1">
    <property type="nucleotide sequence ID" value="NZ_FOQT01000001.1"/>
</dbReference>
<accession>A0A1I3DSU1</accession>
<dbReference type="InterPro" id="IPR009781">
    <property type="entry name" value="DUF1345"/>
</dbReference>